<evidence type="ECO:0000313" key="2">
    <source>
        <dbReference type="Proteomes" id="UP001438189"/>
    </source>
</evidence>
<dbReference type="AlphaFoldDB" id="A0ABD5LL39"/>
<gene>
    <name evidence="1" type="ORF">ABVB70_19850</name>
</gene>
<proteinExistence type="predicted"/>
<dbReference type="Proteomes" id="UP001438189">
    <property type="component" value="Unassembled WGS sequence"/>
</dbReference>
<protein>
    <submittedName>
        <fullName evidence="1">Uncharacterized protein</fullName>
    </submittedName>
</protein>
<evidence type="ECO:0000313" key="1">
    <source>
        <dbReference type="EMBL" id="MES4992578.1"/>
    </source>
</evidence>
<comment type="caution">
    <text evidence="1">The sequence shown here is derived from an EMBL/GenBank/DDBJ whole genome shotgun (WGS) entry which is preliminary data.</text>
</comment>
<name>A0ABD5LL39_AGRRD</name>
<reference evidence="1 2" key="1">
    <citation type="submission" date="2024-06" db="EMBL/GenBank/DDBJ databases">
        <title>Genome sequencing of Agrobacterium spp. from tobacco in Serbia.</title>
        <authorList>
            <person name="Ilicic R.J."/>
            <person name="Studholme D.J."/>
            <person name="Jelusic A."/>
            <person name="Barac G."/>
            <person name="Bagi F."/>
            <person name="Popovic Milovanovic T."/>
        </authorList>
    </citation>
    <scope>NUCLEOTIDE SEQUENCE [LARGE SCALE GENOMIC DNA]</scope>
    <source>
        <strain evidence="1 2">DA1</strain>
    </source>
</reference>
<sequence>MPVFTIETTYHLPVYRQRSYQAATAEDACRLAVDDDGWEDGSEDVDTSGETYVTGIWEGQDAASSGATVKIPDAFCETVQRKAAMFDELLVILREPARPMGLSEYQFGSWLPRALALRRKADAIVTGR</sequence>
<organism evidence="1 2">
    <name type="scientific">Agrobacterium radiobacter</name>
    <dbReference type="NCBI Taxonomy" id="362"/>
    <lineage>
        <taxon>Bacteria</taxon>
        <taxon>Pseudomonadati</taxon>
        <taxon>Pseudomonadota</taxon>
        <taxon>Alphaproteobacteria</taxon>
        <taxon>Hyphomicrobiales</taxon>
        <taxon>Rhizobiaceae</taxon>
        <taxon>Rhizobium/Agrobacterium group</taxon>
        <taxon>Agrobacterium</taxon>
        <taxon>Agrobacterium tumefaciens complex</taxon>
    </lineage>
</organism>
<dbReference type="RefSeq" id="WP_353574521.1">
    <property type="nucleotide sequence ID" value="NZ_JBETME010000008.1"/>
</dbReference>
<dbReference type="EMBL" id="JBETME010000008">
    <property type="protein sequence ID" value="MES4992578.1"/>
    <property type="molecule type" value="Genomic_DNA"/>
</dbReference>
<accession>A0ABD5LL39</accession>